<evidence type="ECO:0000313" key="2">
    <source>
        <dbReference type="EMBL" id="AIF26122.1"/>
    </source>
</evidence>
<organism evidence="2">
    <name type="scientific">uncultured bacterium Ad_139_A06_contig2</name>
    <dbReference type="NCBI Taxonomy" id="1489304"/>
    <lineage>
        <taxon>Bacteria</taxon>
        <taxon>environmental samples</taxon>
    </lineage>
</organism>
<keyword evidence="1" id="KW-1133">Transmembrane helix</keyword>
<reference evidence="2" key="1">
    <citation type="submission" date="2014-03" db="EMBL/GenBank/DDBJ databases">
        <title>A sequence of cellulolytic fosmid clone of goat rumen metagenome.</title>
        <authorList>
            <person name="Lee K.-T."/>
            <person name="Kim J.-Y."/>
            <person name="Kim Y.-J."/>
            <person name="Ahn J.-H."/>
            <person name="Park M.-N."/>
            <person name="Kim J.-H."/>
            <person name="Kim T.-H."/>
        </authorList>
    </citation>
    <scope>NUCLEOTIDE SEQUENCE</scope>
</reference>
<proteinExistence type="predicted"/>
<evidence type="ECO:0008006" key="3">
    <source>
        <dbReference type="Google" id="ProtNLM"/>
    </source>
</evidence>
<dbReference type="AlphaFoldDB" id="A0A0B4N0X9"/>
<sequence length="107" mass="11834">MIPFFLSNLLANLYGYFVNMQATFRGKGTRTGLALYVGVLMLLILFSTWLQGLITARLTETSFAALSRTIAAMTAGLVQMAVLFPLEKFVLFRKKGPMNTETGEEST</sequence>
<keyword evidence="1" id="KW-0472">Membrane</keyword>
<evidence type="ECO:0000256" key="1">
    <source>
        <dbReference type="SAM" id="Phobius"/>
    </source>
</evidence>
<dbReference type="EMBL" id="KJ631395">
    <property type="protein sequence ID" value="AIF26122.1"/>
    <property type="molecule type" value="Genomic_DNA"/>
</dbReference>
<feature type="transmembrane region" description="Helical" evidence="1">
    <location>
        <begin position="33"/>
        <end position="54"/>
    </location>
</feature>
<protein>
    <recommendedName>
        <fullName evidence="3">GtrA-like protein domain-containing protein</fullName>
    </recommendedName>
</protein>
<name>A0A0B4N0X9_9BACT</name>
<keyword evidence="1" id="KW-0812">Transmembrane</keyword>
<feature type="transmembrane region" description="Helical" evidence="1">
    <location>
        <begin position="66"/>
        <end position="86"/>
    </location>
</feature>
<accession>A0A0B4N0X9</accession>